<evidence type="ECO:0000256" key="1">
    <source>
        <dbReference type="ARBA" id="ARBA00004141"/>
    </source>
</evidence>
<reference evidence="7" key="2">
    <citation type="submission" date="2021-04" db="EMBL/GenBank/DDBJ databases">
        <authorList>
            <person name="Gilroy R."/>
        </authorList>
    </citation>
    <scope>NUCLEOTIDE SEQUENCE</scope>
    <source>
        <strain evidence="7">MalCec1-1739</strain>
    </source>
</reference>
<reference evidence="7" key="1">
    <citation type="journal article" date="2021" name="PeerJ">
        <title>Extensive microbial diversity within the chicken gut microbiome revealed by metagenomics and culture.</title>
        <authorList>
            <person name="Gilroy R."/>
            <person name="Ravi A."/>
            <person name="Getino M."/>
            <person name="Pursley I."/>
            <person name="Horton D.L."/>
            <person name="Alikhan N.F."/>
            <person name="Baker D."/>
            <person name="Gharbi K."/>
            <person name="Hall N."/>
            <person name="Watson M."/>
            <person name="Adriaenssens E.M."/>
            <person name="Foster-Nyarko E."/>
            <person name="Jarju S."/>
            <person name="Secka A."/>
            <person name="Antonio M."/>
            <person name="Oren A."/>
            <person name="Chaudhuri R.R."/>
            <person name="La Ragione R."/>
            <person name="Hildebrand F."/>
            <person name="Pallen M.J."/>
        </authorList>
    </citation>
    <scope>NUCLEOTIDE SEQUENCE</scope>
    <source>
        <strain evidence="7">MalCec1-1739</strain>
    </source>
</reference>
<keyword evidence="2 5" id="KW-0812">Transmembrane</keyword>
<dbReference type="GO" id="GO:0005886">
    <property type="term" value="C:plasma membrane"/>
    <property type="evidence" value="ECO:0007669"/>
    <property type="project" value="UniProtKB-SubCell"/>
</dbReference>
<evidence type="ECO:0000256" key="3">
    <source>
        <dbReference type="ARBA" id="ARBA00022989"/>
    </source>
</evidence>
<dbReference type="HAMAP" id="MF_01350">
    <property type="entry name" value="NDH1_NuoH"/>
    <property type="match status" value="1"/>
</dbReference>
<feature type="transmembrane region" description="Helical" evidence="5">
    <location>
        <begin position="108"/>
        <end position="127"/>
    </location>
</feature>
<feature type="transmembrane region" description="Helical" evidence="5">
    <location>
        <begin position="304"/>
        <end position="325"/>
    </location>
</feature>
<dbReference type="GO" id="GO:0009060">
    <property type="term" value="P:aerobic respiration"/>
    <property type="evidence" value="ECO:0007669"/>
    <property type="project" value="TreeGrafter"/>
</dbReference>
<feature type="transmembrane region" description="Helical" evidence="5">
    <location>
        <begin position="345"/>
        <end position="365"/>
    </location>
</feature>
<dbReference type="Proteomes" id="UP000787625">
    <property type="component" value="Unassembled WGS sequence"/>
</dbReference>
<evidence type="ECO:0000313" key="7">
    <source>
        <dbReference type="EMBL" id="HJD53501.1"/>
    </source>
</evidence>
<evidence type="ECO:0000256" key="5">
    <source>
        <dbReference type="HAMAP-Rule" id="MF_01350"/>
    </source>
</evidence>
<evidence type="ECO:0000256" key="4">
    <source>
        <dbReference type="ARBA" id="ARBA00023136"/>
    </source>
</evidence>
<proteinExistence type="inferred from homology"/>
<keyword evidence="3 5" id="KW-1133">Transmembrane helix</keyword>
<name>A0A9D2UJL4_9BACT</name>
<dbReference type="GO" id="GO:0003954">
    <property type="term" value="F:NADH dehydrogenase activity"/>
    <property type="evidence" value="ECO:0007669"/>
    <property type="project" value="TreeGrafter"/>
</dbReference>
<comment type="catalytic activity">
    <reaction evidence="5">
        <text>a quinone + NADH + 5 H(+)(in) = a quinol + NAD(+) + 4 H(+)(out)</text>
        <dbReference type="Rhea" id="RHEA:57888"/>
        <dbReference type="ChEBI" id="CHEBI:15378"/>
        <dbReference type="ChEBI" id="CHEBI:24646"/>
        <dbReference type="ChEBI" id="CHEBI:57540"/>
        <dbReference type="ChEBI" id="CHEBI:57945"/>
        <dbReference type="ChEBI" id="CHEBI:132124"/>
    </reaction>
</comment>
<evidence type="ECO:0000256" key="6">
    <source>
        <dbReference type="RuleBase" id="RU000471"/>
    </source>
</evidence>
<keyword evidence="5 6" id="KW-0520">NAD</keyword>
<dbReference type="PANTHER" id="PTHR11432">
    <property type="entry name" value="NADH DEHYDROGENASE SUBUNIT 1"/>
    <property type="match status" value="1"/>
</dbReference>
<sequence>MNQSFLDYYNLEPLLVRIHEALCSVMPEWLALTLEGVVVGVIIIALYAVLAIVLIYMERKVCAAFQCRIGPNRVGGKGGTLQVFADVLKILTKEIIALKNSDKFLYNLAPYLVILASFLTFSCLPWNNGAQILHMNIGIFFVLAASSIGILGILLAGWGSNSKYTLIGAVRSGAMLISYELSIGITVLSMVVMSGTMDIHGIVMSQADGWNIFKGHIPAIAAFVVFLIAGNAEANRGPFDLAEAEQELTAGYHTEYSGMHFGFFYLAEYLNLFITSGIAATLFLGGWMPLHIAGLDGFNAVMDYIPGIVWFMGKTFLVVFLLMWVRWTFPRLRIDQVLTFEWKYLMPLALVILIVMTVCKVYGLVF</sequence>
<dbReference type="Pfam" id="PF00146">
    <property type="entry name" value="NADHdh"/>
    <property type="match status" value="1"/>
</dbReference>
<gene>
    <name evidence="5 7" type="primary">nuoH</name>
    <name evidence="7" type="ORF">IAA93_07250</name>
</gene>
<keyword evidence="4 5" id="KW-0472">Membrane</keyword>
<feature type="transmembrane region" description="Helical" evidence="5">
    <location>
        <begin position="209"/>
        <end position="229"/>
    </location>
</feature>
<comment type="subcellular location">
    <subcellularLocation>
        <location evidence="5 6">Cell membrane</location>
        <topology evidence="5 6">Multi-pass membrane protein</topology>
    </subcellularLocation>
    <subcellularLocation>
        <location evidence="1">Membrane</location>
        <topology evidence="1">Multi-pass membrane protein</topology>
    </subcellularLocation>
</comment>
<comment type="subunit">
    <text evidence="5">NDH-1 is composed of 14 different subunits. Subunits NuoA, H, J, K, L, M, N constitute the membrane sector of the complex.</text>
</comment>
<feature type="transmembrane region" description="Helical" evidence="5">
    <location>
        <begin position="269"/>
        <end position="292"/>
    </location>
</feature>
<organism evidence="7 8">
    <name type="scientific">Candidatus Avibacteroides avistercoris</name>
    <dbReference type="NCBI Taxonomy" id="2840690"/>
    <lineage>
        <taxon>Bacteria</taxon>
        <taxon>Pseudomonadati</taxon>
        <taxon>Bacteroidota</taxon>
        <taxon>Bacteroidia</taxon>
        <taxon>Bacteroidales</taxon>
        <taxon>Bacteroidaceae</taxon>
        <taxon>Bacteroidaceae incertae sedis</taxon>
        <taxon>Candidatus Avibacteroides</taxon>
    </lineage>
</organism>
<accession>A0A9D2UJL4</accession>
<evidence type="ECO:0000313" key="8">
    <source>
        <dbReference type="Proteomes" id="UP000787625"/>
    </source>
</evidence>
<evidence type="ECO:0000256" key="2">
    <source>
        <dbReference type="ARBA" id="ARBA00022692"/>
    </source>
</evidence>
<dbReference type="GO" id="GO:0016655">
    <property type="term" value="F:oxidoreductase activity, acting on NAD(P)H, quinone or similar compound as acceptor"/>
    <property type="evidence" value="ECO:0007669"/>
    <property type="project" value="UniProtKB-UniRule"/>
</dbReference>
<keyword evidence="5" id="KW-0874">Quinone</keyword>
<dbReference type="PANTHER" id="PTHR11432:SF3">
    <property type="entry name" value="NADH-UBIQUINONE OXIDOREDUCTASE CHAIN 1"/>
    <property type="match status" value="1"/>
</dbReference>
<dbReference type="InterPro" id="IPR001694">
    <property type="entry name" value="NADH_UbQ_OxRdtase_su1/FPO"/>
</dbReference>
<keyword evidence="7" id="KW-0560">Oxidoreductase</keyword>
<dbReference type="InterPro" id="IPR018086">
    <property type="entry name" value="NADH_UbQ_OxRdtase_su1_CS"/>
</dbReference>
<keyword evidence="5" id="KW-0830">Ubiquinone</keyword>
<dbReference type="NCBIfam" id="NF004741">
    <property type="entry name" value="PRK06076.1-2"/>
    <property type="match status" value="1"/>
</dbReference>
<keyword evidence="5" id="KW-1278">Translocase</keyword>
<comment type="function">
    <text evidence="5">NDH-1 shuttles electrons from NADH, via FMN and iron-sulfur (Fe-S) centers, to quinones in the respiratory chain. The immediate electron acceptor for the enzyme in this species is believed to be ubiquinone. Couples the redox reaction to proton translocation (for every two electrons transferred, four hydrogen ions are translocated across the cytoplasmic membrane), and thus conserves the redox energy in a proton gradient. This subunit may bind ubiquinone.</text>
</comment>
<keyword evidence="5" id="KW-1003">Cell membrane</keyword>
<protein>
    <recommendedName>
        <fullName evidence="5">NADH-quinone oxidoreductase subunit H</fullName>
        <ecNumber evidence="5">7.1.1.-</ecNumber>
    </recommendedName>
    <alternativeName>
        <fullName evidence="5">NADH dehydrogenase I subunit H</fullName>
    </alternativeName>
    <alternativeName>
        <fullName evidence="5">NDH-1 subunit H</fullName>
    </alternativeName>
</protein>
<feature type="transmembrane region" description="Helical" evidence="5">
    <location>
        <begin position="36"/>
        <end position="56"/>
    </location>
</feature>
<dbReference type="EMBL" id="DWUP01000168">
    <property type="protein sequence ID" value="HJD53501.1"/>
    <property type="molecule type" value="Genomic_DNA"/>
</dbReference>
<dbReference type="GO" id="GO:0048038">
    <property type="term" value="F:quinone binding"/>
    <property type="evidence" value="ECO:0007669"/>
    <property type="project" value="UniProtKB-KW"/>
</dbReference>
<dbReference type="PROSITE" id="PS00668">
    <property type="entry name" value="COMPLEX1_ND1_2"/>
    <property type="match status" value="1"/>
</dbReference>
<feature type="transmembrane region" description="Helical" evidence="5">
    <location>
        <begin position="133"/>
        <end position="155"/>
    </location>
</feature>
<feature type="transmembrane region" description="Helical" evidence="5">
    <location>
        <begin position="176"/>
        <end position="197"/>
    </location>
</feature>
<dbReference type="EC" id="7.1.1.-" evidence="5"/>
<comment type="similarity">
    <text evidence="5 6">Belongs to the complex I subunit 1 family.</text>
</comment>
<comment type="caution">
    <text evidence="7">The sequence shown here is derived from an EMBL/GenBank/DDBJ whole genome shotgun (WGS) entry which is preliminary data.</text>
</comment>
<dbReference type="AlphaFoldDB" id="A0A9D2UJL4"/>